<dbReference type="OrthoDB" id="9806656at2"/>
<dbReference type="CDD" id="cd03465">
    <property type="entry name" value="URO-D_like"/>
    <property type="match status" value="1"/>
</dbReference>
<dbReference type="PANTHER" id="PTHR47099:SF1">
    <property type="entry name" value="METHYLCOBAMIDE:COM METHYLTRANSFERASE MTBA"/>
    <property type="match status" value="1"/>
</dbReference>
<organism evidence="2 3">
    <name type="scientific">Olsenella profusa F0195</name>
    <dbReference type="NCBI Taxonomy" id="1125712"/>
    <lineage>
        <taxon>Bacteria</taxon>
        <taxon>Bacillati</taxon>
        <taxon>Actinomycetota</taxon>
        <taxon>Coriobacteriia</taxon>
        <taxon>Coriobacteriales</taxon>
        <taxon>Atopobiaceae</taxon>
        <taxon>Olsenella</taxon>
    </lineage>
</organism>
<dbReference type="Gene3D" id="3.20.20.210">
    <property type="match status" value="1"/>
</dbReference>
<dbReference type="GO" id="GO:0004853">
    <property type="term" value="F:uroporphyrinogen decarboxylase activity"/>
    <property type="evidence" value="ECO:0007669"/>
    <property type="project" value="InterPro"/>
</dbReference>
<dbReference type="STRING" id="1125712.HMPREF1316_2537"/>
<feature type="domain" description="Uroporphyrinogen decarboxylase (URO-D)" evidence="1">
    <location>
        <begin position="24"/>
        <end position="362"/>
    </location>
</feature>
<dbReference type="GO" id="GO:0006779">
    <property type="term" value="P:porphyrin-containing compound biosynthetic process"/>
    <property type="evidence" value="ECO:0007669"/>
    <property type="project" value="InterPro"/>
</dbReference>
<dbReference type="Pfam" id="PF01208">
    <property type="entry name" value="URO-D"/>
    <property type="match status" value="1"/>
</dbReference>
<dbReference type="EC" id="2.1.1.-" evidence="2"/>
<comment type="caution">
    <text evidence="2">The sequence shown here is derived from an EMBL/GenBank/DDBJ whole genome shotgun (WGS) entry which is preliminary data.</text>
</comment>
<dbReference type="PANTHER" id="PTHR47099">
    <property type="entry name" value="METHYLCOBAMIDE:COM METHYLTRANSFERASE MTBA"/>
    <property type="match status" value="1"/>
</dbReference>
<sequence length="384" mass="42862">MYDRDMLRESLDYFEPIRALDEMTPNERSRALAHGESVDRMPIGIMADLTVPRMMGTTFAECEKTARGKAEQQIAAYRLFGADGTGLMYGLHSLAIAYGGAYKQPPNETKVLLDAPLRHPREDVPRLSLDDIVFDEDPNAYVTLEALEMIRDEIGDEVGTGVNFTSPFTAASGLVGVETFLRGLIRREEWAPQLIEFTVSALFKLAEPFLKEGFGVSTCDPVASCTIINPKLYRTYALPSELRFQELVRQYTHAPMHMHICGDTTKILEDVAGGGFSEYSLDNVVDLGVAKERIGDRIRIQGNVDPVGLMELGTPDQIEDKTKECFRKAWDSPKGFQIHSGCDMPFDSSNENIFRYLKVAKTLAAEQARALEDPDPERPHGWDA</sequence>
<dbReference type="eggNOG" id="COG0407">
    <property type="taxonomic scope" value="Bacteria"/>
</dbReference>
<keyword evidence="2" id="KW-0808">Transferase</keyword>
<gene>
    <name evidence="2" type="ORF">HMPREF1316_2537</name>
</gene>
<proteinExistence type="predicted"/>
<evidence type="ECO:0000313" key="3">
    <source>
        <dbReference type="Proteomes" id="UP000016638"/>
    </source>
</evidence>
<dbReference type="InterPro" id="IPR038071">
    <property type="entry name" value="UROD/MetE-like_sf"/>
</dbReference>
<dbReference type="AlphaFoldDB" id="U2V6E0"/>
<protein>
    <submittedName>
        <fullName evidence="2">Methyltransferase, MtaA/CmuA family</fullName>
        <ecNumber evidence="2">2.1.1.-</ecNumber>
    </submittedName>
</protein>
<dbReference type="InterPro" id="IPR052024">
    <property type="entry name" value="Methanogen_methyltrans"/>
</dbReference>
<keyword evidence="3" id="KW-1185">Reference proteome</keyword>
<accession>U2V6E0</accession>
<dbReference type="EMBL" id="AWEZ01000002">
    <property type="protein sequence ID" value="ERL10922.1"/>
    <property type="molecule type" value="Genomic_DNA"/>
</dbReference>
<reference evidence="2 3" key="1">
    <citation type="submission" date="2013-08" db="EMBL/GenBank/DDBJ databases">
        <authorList>
            <person name="Durkin A.S."/>
            <person name="Haft D.R."/>
            <person name="McCorrison J."/>
            <person name="Torralba M."/>
            <person name="Gillis M."/>
            <person name="Haft D.H."/>
            <person name="Methe B."/>
            <person name="Sutton G."/>
            <person name="Nelson K.E."/>
        </authorList>
    </citation>
    <scope>NUCLEOTIDE SEQUENCE [LARGE SCALE GENOMIC DNA]</scope>
    <source>
        <strain evidence="2 3">F0195</strain>
    </source>
</reference>
<dbReference type="Proteomes" id="UP000016638">
    <property type="component" value="Unassembled WGS sequence"/>
</dbReference>
<dbReference type="SUPFAM" id="SSF51726">
    <property type="entry name" value="UROD/MetE-like"/>
    <property type="match status" value="1"/>
</dbReference>
<dbReference type="GO" id="GO:0032259">
    <property type="term" value="P:methylation"/>
    <property type="evidence" value="ECO:0007669"/>
    <property type="project" value="UniProtKB-KW"/>
</dbReference>
<name>U2V6E0_9ACTN</name>
<evidence type="ECO:0000313" key="2">
    <source>
        <dbReference type="EMBL" id="ERL10922.1"/>
    </source>
</evidence>
<dbReference type="PATRIC" id="fig|1125712.3.peg.23"/>
<keyword evidence="2" id="KW-0489">Methyltransferase</keyword>
<evidence type="ECO:0000259" key="1">
    <source>
        <dbReference type="Pfam" id="PF01208"/>
    </source>
</evidence>
<dbReference type="InterPro" id="IPR000257">
    <property type="entry name" value="Uroporphyrinogen_deCOase"/>
</dbReference>
<dbReference type="GO" id="GO:0008168">
    <property type="term" value="F:methyltransferase activity"/>
    <property type="evidence" value="ECO:0007669"/>
    <property type="project" value="UniProtKB-KW"/>
</dbReference>